<organism evidence="11 12">
    <name type="scientific">Pelagibacterium luteolum</name>
    <dbReference type="NCBI Taxonomy" id="440168"/>
    <lineage>
        <taxon>Bacteria</taxon>
        <taxon>Pseudomonadati</taxon>
        <taxon>Pseudomonadota</taxon>
        <taxon>Alphaproteobacteria</taxon>
        <taxon>Hyphomicrobiales</taxon>
        <taxon>Devosiaceae</taxon>
        <taxon>Pelagibacterium</taxon>
    </lineage>
</organism>
<reference evidence="11 12" key="1">
    <citation type="submission" date="2016-10" db="EMBL/GenBank/DDBJ databases">
        <authorList>
            <person name="de Groot N.N."/>
        </authorList>
    </citation>
    <scope>NUCLEOTIDE SEQUENCE [LARGE SCALE GENOMIC DNA]</scope>
    <source>
        <strain evidence="11 12">CGMCC 1.10267</strain>
    </source>
</reference>
<dbReference type="PANTHER" id="PTHR37323">
    <property type="entry name" value="GCN5-RELATED N-ACETYLTRANSFERASE"/>
    <property type="match status" value="1"/>
</dbReference>
<name>A0A1G7SKW1_9HYPH</name>
<evidence type="ECO:0000256" key="6">
    <source>
        <dbReference type="ARBA" id="ARBA00038095"/>
    </source>
</evidence>
<gene>
    <name evidence="11" type="ORF">SAMN04487974_101574</name>
</gene>
<dbReference type="InterPro" id="IPR052351">
    <property type="entry name" value="Ornithine_N-alpha-AT"/>
</dbReference>
<evidence type="ECO:0000256" key="4">
    <source>
        <dbReference type="ARBA" id="ARBA00023098"/>
    </source>
</evidence>
<comment type="function">
    <text evidence="9">Catalyzes the first step in the biosynthesis of ornithine lipids, which are phosphorus-free membrane lipids. Catalyzes the 3-hydroxyacyl-acyl carrier protein-dependent acylation of ornithine to form lyso-ornithine lipid (LOL).</text>
</comment>
<dbReference type="GO" id="GO:0043810">
    <property type="term" value="F:ornithine-acyl [acyl carrier protein] N-acyltransferase activity"/>
    <property type="evidence" value="ECO:0007669"/>
    <property type="project" value="UniProtKB-EC"/>
</dbReference>
<protein>
    <recommendedName>
        <fullName evidence="8">L-ornithine N(alpha)-acyltransferase</fullName>
        <ecNumber evidence="7">2.3.2.30</ecNumber>
    </recommendedName>
</protein>
<dbReference type="AlphaFoldDB" id="A0A1G7SKW1"/>
<evidence type="ECO:0000256" key="9">
    <source>
        <dbReference type="ARBA" id="ARBA00045724"/>
    </source>
</evidence>
<evidence type="ECO:0000256" key="10">
    <source>
        <dbReference type="ARBA" id="ARBA00047785"/>
    </source>
</evidence>
<comment type="similarity">
    <text evidence="6">Belongs to the acetyltransferase family. OlsB subfamily.</text>
</comment>
<comment type="catalytic activity">
    <reaction evidence="10">
        <text>a (3R)-hydroxyacyl-[ACP] + L-ornithine = a lyso-ornithine lipid + holo-[ACP] + H(+)</text>
        <dbReference type="Rhea" id="RHEA:20633"/>
        <dbReference type="Rhea" id="RHEA-COMP:9685"/>
        <dbReference type="Rhea" id="RHEA-COMP:9945"/>
        <dbReference type="ChEBI" id="CHEBI:15378"/>
        <dbReference type="ChEBI" id="CHEBI:46911"/>
        <dbReference type="ChEBI" id="CHEBI:64479"/>
        <dbReference type="ChEBI" id="CHEBI:78827"/>
        <dbReference type="ChEBI" id="CHEBI:138482"/>
        <dbReference type="EC" id="2.3.2.30"/>
    </reaction>
    <physiologicalReaction direction="left-to-right" evidence="10">
        <dbReference type="Rhea" id="RHEA:20634"/>
    </physiologicalReaction>
</comment>
<comment type="pathway">
    <text evidence="1">Lipid metabolism.</text>
</comment>
<accession>A0A1G7SKW1</accession>
<dbReference type="RefSeq" id="WP_090591130.1">
    <property type="nucleotide sequence ID" value="NZ_FNCS01000001.1"/>
</dbReference>
<evidence type="ECO:0000256" key="1">
    <source>
        <dbReference type="ARBA" id="ARBA00005189"/>
    </source>
</evidence>
<evidence type="ECO:0000256" key="5">
    <source>
        <dbReference type="ARBA" id="ARBA00023315"/>
    </source>
</evidence>
<dbReference type="STRING" id="440168.SAMN04487974_101574"/>
<evidence type="ECO:0000256" key="3">
    <source>
        <dbReference type="ARBA" id="ARBA00022679"/>
    </source>
</evidence>
<evidence type="ECO:0000256" key="2">
    <source>
        <dbReference type="ARBA" id="ARBA00022516"/>
    </source>
</evidence>
<dbReference type="Gene3D" id="3.40.630.30">
    <property type="match status" value="1"/>
</dbReference>
<sequence>MTPQLATTTALRARLDPFLARLGQFEVRLAITDAERHAAYRLRYEVFHRERGVDAPWMDHANHIECDAFDPHCDHIIVIDSATETPDESPAIVGTYRVMANPAPGLGYYANAEFDLDALLQKHDDTRFCEVGRSCVAPAYRSMRTIEALWCGLWVYACRNSIDAFIGAASFPGTDPKEHALALSFLRHHAPAKTDWTAQVRGRGVPMAMIPAAAIDRHAALRAMPPLVRGYLRLNARFATEAFIDRAFGTTDVLVIAPLAAAPLPYRERMARVTGARHPHQDRVLES</sequence>
<keyword evidence="3" id="KW-0808">Transferase</keyword>
<dbReference type="Pfam" id="PF13444">
    <property type="entry name" value="Acetyltransf_5"/>
    <property type="match status" value="1"/>
</dbReference>
<keyword evidence="2" id="KW-0444">Lipid biosynthesis</keyword>
<keyword evidence="5" id="KW-0012">Acyltransferase</keyword>
<dbReference type="OrthoDB" id="9787072at2"/>
<dbReference type="GO" id="GO:0006629">
    <property type="term" value="P:lipid metabolic process"/>
    <property type="evidence" value="ECO:0007669"/>
    <property type="project" value="UniProtKB-KW"/>
</dbReference>
<dbReference type="SUPFAM" id="SSF55729">
    <property type="entry name" value="Acyl-CoA N-acyltransferases (Nat)"/>
    <property type="match status" value="1"/>
</dbReference>
<dbReference type="PANTHER" id="PTHR37323:SF1">
    <property type="entry name" value="L-ORNITHINE N(ALPHA)-ACYLTRANSFERASE"/>
    <property type="match status" value="1"/>
</dbReference>
<evidence type="ECO:0000313" key="12">
    <source>
        <dbReference type="Proteomes" id="UP000199495"/>
    </source>
</evidence>
<dbReference type="Proteomes" id="UP000199495">
    <property type="component" value="Unassembled WGS sequence"/>
</dbReference>
<dbReference type="InterPro" id="IPR016181">
    <property type="entry name" value="Acyl_CoA_acyltransferase"/>
</dbReference>
<evidence type="ECO:0000313" key="11">
    <source>
        <dbReference type="EMBL" id="SDG23653.1"/>
    </source>
</evidence>
<keyword evidence="12" id="KW-1185">Reference proteome</keyword>
<evidence type="ECO:0000256" key="7">
    <source>
        <dbReference type="ARBA" id="ARBA00039058"/>
    </source>
</evidence>
<dbReference type="EC" id="2.3.2.30" evidence="7"/>
<dbReference type="EMBL" id="FNCS01000001">
    <property type="protein sequence ID" value="SDG23653.1"/>
    <property type="molecule type" value="Genomic_DNA"/>
</dbReference>
<keyword evidence="4" id="KW-0443">Lipid metabolism</keyword>
<proteinExistence type="inferred from homology"/>
<evidence type="ECO:0000256" key="8">
    <source>
        <dbReference type="ARBA" id="ARBA00039866"/>
    </source>
</evidence>